<reference evidence="2 3" key="1">
    <citation type="journal article" date="2023" name="G3 (Bethesda)">
        <title>A chromosome-length genome assembly and annotation of blackberry (Rubus argutus, cv. 'Hillquist').</title>
        <authorList>
            <person name="Bruna T."/>
            <person name="Aryal R."/>
            <person name="Dudchenko O."/>
            <person name="Sargent D.J."/>
            <person name="Mead D."/>
            <person name="Buti M."/>
            <person name="Cavallini A."/>
            <person name="Hytonen T."/>
            <person name="Andres J."/>
            <person name="Pham M."/>
            <person name="Weisz D."/>
            <person name="Mascagni F."/>
            <person name="Usai G."/>
            <person name="Natali L."/>
            <person name="Bassil N."/>
            <person name="Fernandez G.E."/>
            <person name="Lomsadze A."/>
            <person name="Armour M."/>
            <person name="Olukolu B."/>
            <person name="Poorten T."/>
            <person name="Britton C."/>
            <person name="Davik J."/>
            <person name="Ashrafi H."/>
            <person name="Aiden E.L."/>
            <person name="Borodovsky M."/>
            <person name="Worthington M."/>
        </authorList>
    </citation>
    <scope>NUCLEOTIDE SEQUENCE [LARGE SCALE GENOMIC DNA]</scope>
    <source>
        <strain evidence="2">PI 553951</strain>
    </source>
</reference>
<dbReference type="EMBL" id="JBEDUW010000258">
    <property type="protein sequence ID" value="KAK9902382.1"/>
    <property type="molecule type" value="Genomic_DNA"/>
</dbReference>
<evidence type="ECO:0000313" key="3">
    <source>
        <dbReference type="Proteomes" id="UP001457282"/>
    </source>
</evidence>
<sequence length="267" mass="28788">MSPQWKPSRNAPALSRKGQKLAEPAAPVIFRWQDLGELPKYEVIIKAPEEKNLPRGKGKAQIGNKAKGPPLVNYIKASEYLKACKMCCNTDYHATFQCPNLTPELKEKLKDRRIKCAKFKPYHPDDLTCHICLKKGDHWSSECSYLDHYPAGAIVGPSAAIVCVCCGKEDAHPGKPGLDWGAIAVRKTCYACGCPSDHWDKGFPKAAAIKASASKGGAAPGSGMEASASKGAGAGTGMEGKFIKGCSCCHCHLHLKLGTYSSFHQPF</sequence>
<comment type="caution">
    <text evidence="2">The sequence shown here is derived from an EMBL/GenBank/DDBJ whole genome shotgun (WGS) entry which is preliminary data.</text>
</comment>
<evidence type="ECO:0000313" key="2">
    <source>
        <dbReference type="EMBL" id="KAK9902382.1"/>
    </source>
</evidence>
<evidence type="ECO:0000256" key="1">
    <source>
        <dbReference type="SAM" id="MobiDB-lite"/>
    </source>
</evidence>
<dbReference type="Proteomes" id="UP001457282">
    <property type="component" value="Unassembled WGS sequence"/>
</dbReference>
<name>A0AAW1VFL1_RUBAR</name>
<proteinExistence type="predicted"/>
<accession>A0AAW1VFL1</accession>
<gene>
    <name evidence="2" type="ORF">M0R45_001621</name>
</gene>
<organism evidence="2 3">
    <name type="scientific">Rubus argutus</name>
    <name type="common">Southern blackberry</name>
    <dbReference type="NCBI Taxonomy" id="59490"/>
    <lineage>
        <taxon>Eukaryota</taxon>
        <taxon>Viridiplantae</taxon>
        <taxon>Streptophyta</taxon>
        <taxon>Embryophyta</taxon>
        <taxon>Tracheophyta</taxon>
        <taxon>Spermatophyta</taxon>
        <taxon>Magnoliopsida</taxon>
        <taxon>eudicotyledons</taxon>
        <taxon>Gunneridae</taxon>
        <taxon>Pentapetalae</taxon>
        <taxon>rosids</taxon>
        <taxon>fabids</taxon>
        <taxon>Rosales</taxon>
        <taxon>Rosaceae</taxon>
        <taxon>Rosoideae</taxon>
        <taxon>Rosoideae incertae sedis</taxon>
        <taxon>Rubus</taxon>
    </lineage>
</organism>
<feature type="region of interest" description="Disordered" evidence="1">
    <location>
        <begin position="1"/>
        <end position="21"/>
    </location>
</feature>
<dbReference type="AlphaFoldDB" id="A0AAW1VFL1"/>
<keyword evidence="3" id="KW-1185">Reference proteome</keyword>
<protein>
    <submittedName>
        <fullName evidence="2">Uncharacterized protein</fullName>
    </submittedName>
</protein>